<dbReference type="Gene3D" id="3.90.1150.10">
    <property type="entry name" value="Aspartate Aminotransferase, domain 1"/>
    <property type="match status" value="1"/>
</dbReference>
<dbReference type="GO" id="GO:0004400">
    <property type="term" value="F:histidinol-phosphate transaminase activity"/>
    <property type="evidence" value="ECO:0007669"/>
    <property type="project" value="UniProtKB-EC"/>
</dbReference>
<protein>
    <recommendedName>
        <fullName evidence="9">Histidinol-phosphate aminotransferase</fullName>
        <ecNumber evidence="9">2.6.1.9</ecNumber>
    </recommendedName>
    <alternativeName>
        <fullName evidence="9">Imidazole acetol-phosphate transaminase</fullName>
    </alternativeName>
</protein>
<accession>A0ABV9NCC1</accession>
<proteinExistence type="inferred from homology"/>
<dbReference type="InterPro" id="IPR015424">
    <property type="entry name" value="PyrdxlP-dep_Trfase"/>
</dbReference>
<dbReference type="EMBL" id="JBHSGQ010000004">
    <property type="protein sequence ID" value="MFC4725556.1"/>
    <property type="molecule type" value="Genomic_DNA"/>
</dbReference>
<evidence type="ECO:0000256" key="5">
    <source>
        <dbReference type="ARBA" id="ARBA00022576"/>
    </source>
</evidence>
<dbReference type="Pfam" id="PF00155">
    <property type="entry name" value="Aminotran_1_2"/>
    <property type="match status" value="1"/>
</dbReference>
<comment type="cofactor">
    <cofactor evidence="1 9">
        <name>pyridoxal 5'-phosphate</name>
        <dbReference type="ChEBI" id="CHEBI:597326"/>
    </cofactor>
</comment>
<comment type="caution">
    <text evidence="11">The sequence shown here is derived from an EMBL/GenBank/DDBJ whole genome shotgun (WGS) entry which is preliminary data.</text>
</comment>
<evidence type="ECO:0000256" key="9">
    <source>
        <dbReference type="HAMAP-Rule" id="MF_01023"/>
    </source>
</evidence>
<dbReference type="InterPro" id="IPR005861">
    <property type="entry name" value="HisP_aminotrans"/>
</dbReference>
<comment type="subunit">
    <text evidence="4 9">Homodimer.</text>
</comment>
<reference evidence="12" key="1">
    <citation type="journal article" date="2019" name="Int. J. Syst. Evol. Microbiol.">
        <title>The Global Catalogue of Microorganisms (GCM) 10K type strain sequencing project: providing services to taxonomists for standard genome sequencing and annotation.</title>
        <authorList>
            <consortium name="The Broad Institute Genomics Platform"/>
            <consortium name="The Broad Institute Genome Sequencing Center for Infectious Disease"/>
            <person name="Wu L."/>
            <person name="Ma J."/>
        </authorList>
    </citation>
    <scope>NUCLEOTIDE SEQUENCE [LARGE SCALE GENOMIC DNA]</scope>
    <source>
        <strain evidence="12">CCUG 62981</strain>
    </source>
</reference>
<dbReference type="InterPro" id="IPR015422">
    <property type="entry name" value="PyrdxlP-dep_Trfase_small"/>
</dbReference>
<evidence type="ECO:0000256" key="4">
    <source>
        <dbReference type="ARBA" id="ARBA00011738"/>
    </source>
</evidence>
<evidence type="ECO:0000256" key="2">
    <source>
        <dbReference type="ARBA" id="ARBA00005011"/>
    </source>
</evidence>
<evidence type="ECO:0000256" key="7">
    <source>
        <dbReference type="ARBA" id="ARBA00022898"/>
    </source>
</evidence>
<feature type="modified residue" description="N6-(pyridoxal phosphate)lysine" evidence="9">
    <location>
        <position position="217"/>
    </location>
</feature>
<dbReference type="PANTHER" id="PTHR43643">
    <property type="entry name" value="HISTIDINOL-PHOSPHATE AMINOTRANSFERASE 2"/>
    <property type="match status" value="1"/>
</dbReference>
<dbReference type="Proteomes" id="UP001596024">
    <property type="component" value="Unassembled WGS sequence"/>
</dbReference>
<keyword evidence="7 9" id="KW-0663">Pyridoxal phosphate</keyword>
<dbReference type="EC" id="2.6.1.9" evidence="9"/>
<gene>
    <name evidence="9 11" type="primary">hisC</name>
    <name evidence="11" type="ORF">ACFPB0_09670</name>
</gene>
<comment type="similarity">
    <text evidence="3 9">Belongs to the class-II pyridoxal-phosphate-dependent aminotransferase family. Histidinol-phosphate aminotransferase subfamily.</text>
</comment>
<dbReference type="InterPro" id="IPR015421">
    <property type="entry name" value="PyrdxlP-dep_Trfase_major"/>
</dbReference>
<dbReference type="Gene3D" id="3.40.640.10">
    <property type="entry name" value="Type I PLP-dependent aspartate aminotransferase-like (Major domain)"/>
    <property type="match status" value="1"/>
</dbReference>
<dbReference type="CDD" id="cd00609">
    <property type="entry name" value="AAT_like"/>
    <property type="match status" value="1"/>
</dbReference>
<keyword evidence="5 9" id="KW-0032">Aminotransferase</keyword>
<dbReference type="SUPFAM" id="SSF53383">
    <property type="entry name" value="PLP-dependent transferases"/>
    <property type="match status" value="1"/>
</dbReference>
<evidence type="ECO:0000256" key="6">
    <source>
        <dbReference type="ARBA" id="ARBA00022679"/>
    </source>
</evidence>
<dbReference type="HAMAP" id="MF_01023">
    <property type="entry name" value="HisC_aminotrans_2"/>
    <property type="match status" value="1"/>
</dbReference>
<keyword evidence="9" id="KW-0368">Histidine biosynthesis</keyword>
<keyword evidence="12" id="KW-1185">Reference proteome</keyword>
<keyword evidence="9" id="KW-0028">Amino-acid biosynthesis</keyword>
<name>A0ABV9NCC1_9PROT</name>
<evidence type="ECO:0000313" key="12">
    <source>
        <dbReference type="Proteomes" id="UP001596024"/>
    </source>
</evidence>
<dbReference type="NCBIfam" id="TIGR01141">
    <property type="entry name" value="hisC"/>
    <property type="match status" value="1"/>
</dbReference>
<evidence type="ECO:0000256" key="8">
    <source>
        <dbReference type="ARBA" id="ARBA00047481"/>
    </source>
</evidence>
<dbReference type="RefSeq" id="WP_371393357.1">
    <property type="nucleotide sequence ID" value="NZ_CP163421.1"/>
</dbReference>
<sequence>MIPDPRPGILDIKPYKPGLPAPAGAVKLSSNENPLGCSEKAAKAFAGSAAKLHVYPDGSVARLREAIGKAEGIDPARIVCGAGSDEILQLIGRAWLGADDIVLQSQYGFLVYRLVAMQSGASIVSAPERGHRTDIDAMLAAAREHSPRVVFLANPNNPTGTWVPRDDIIRLREGLAADCLLVLDAAYGEFVDDPAFESGMDLVDQYDNIVVTRTFSKIHGLAGLRLGWAYAREEIIGILNRVRGPFNVSVPAVEAGIEAIADTAFITRSKEHNARWVDYLTQHLRGAGLEVTPSVCNFVLVHFPQALGKTADDADRFLTSKGLIVRDVKPYGLPDALRISIGLDDDNRRVAEALAEFMGQPIR</sequence>
<organism evidence="11 12">
    <name type="scientific">Glycocaulis abyssi</name>
    <dbReference type="NCBI Taxonomy" id="1433403"/>
    <lineage>
        <taxon>Bacteria</taxon>
        <taxon>Pseudomonadati</taxon>
        <taxon>Pseudomonadota</taxon>
        <taxon>Alphaproteobacteria</taxon>
        <taxon>Maricaulales</taxon>
        <taxon>Maricaulaceae</taxon>
        <taxon>Glycocaulis</taxon>
    </lineage>
</organism>
<evidence type="ECO:0000259" key="10">
    <source>
        <dbReference type="Pfam" id="PF00155"/>
    </source>
</evidence>
<evidence type="ECO:0000313" key="11">
    <source>
        <dbReference type="EMBL" id="MFC4725556.1"/>
    </source>
</evidence>
<feature type="domain" description="Aminotransferase class I/classII large" evidence="10">
    <location>
        <begin position="26"/>
        <end position="353"/>
    </location>
</feature>
<comment type="pathway">
    <text evidence="2 9">Amino-acid biosynthesis; L-histidine biosynthesis; L-histidine from 5-phospho-alpha-D-ribose 1-diphosphate: step 7/9.</text>
</comment>
<dbReference type="InterPro" id="IPR004839">
    <property type="entry name" value="Aminotransferase_I/II_large"/>
</dbReference>
<evidence type="ECO:0000256" key="1">
    <source>
        <dbReference type="ARBA" id="ARBA00001933"/>
    </source>
</evidence>
<evidence type="ECO:0000256" key="3">
    <source>
        <dbReference type="ARBA" id="ARBA00007970"/>
    </source>
</evidence>
<keyword evidence="6 9" id="KW-0808">Transferase</keyword>
<dbReference type="InterPro" id="IPR050106">
    <property type="entry name" value="HistidinolP_aminotransfase"/>
</dbReference>
<dbReference type="PANTHER" id="PTHR43643:SF3">
    <property type="entry name" value="HISTIDINOL-PHOSPHATE AMINOTRANSFERASE"/>
    <property type="match status" value="1"/>
</dbReference>
<comment type="catalytic activity">
    <reaction evidence="8 9">
        <text>L-histidinol phosphate + 2-oxoglutarate = 3-(imidazol-4-yl)-2-oxopropyl phosphate + L-glutamate</text>
        <dbReference type="Rhea" id="RHEA:23744"/>
        <dbReference type="ChEBI" id="CHEBI:16810"/>
        <dbReference type="ChEBI" id="CHEBI:29985"/>
        <dbReference type="ChEBI" id="CHEBI:57766"/>
        <dbReference type="ChEBI" id="CHEBI:57980"/>
        <dbReference type="EC" id="2.6.1.9"/>
    </reaction>
</comment>